<gene>
    <name evidence="4" type="ORF">BAE44_0005912</name>
</gene>
<dbReference type="PANTHER" id="PTHR33091:SF12">
    <property type="entry name" value="OS02G0124200 PROTEIN"/>
    <property type="match status" value="1"/>
</dbReference>
<organism evidence="4 5">
    <name type="scientific">Dichanthelium oligosanthes</name>
    <dbReference type="NCBI Taxonomy" id="888268"/>
    <lineage>
        <taxon>Eukaryota</taxon>
        <taxon>Viridiplantae</taxon>
        <taxon>Streptophyta</taxon>
        <taxon>Embryophyta</taxon>
        <taxon>Tracheophyta</taxon>
        <taxon>Spermatophyta</taxon>
        <taxon>Magnoliopsida</taxon>
        <taxon>Liliopsida</taxon>
        <taxon>Poales</taxon>
        <taxon>Poaceae</taxon>
        <taxon>PACMAD clade</taxon>
        <taxon>Panicoideae</taxon>
        <taxon>Panicodae</taxon>
        <taxon>Paniceae</taxon>
        <taxon>Dichantheliinae</taxon>
        <taxon>Dichanthelium</taxon>
    </lineage>
</organism>
<dbReference type="GO" id="GO:0004867">
    <property type="term" value="F:serine-type endopeptidase inhibitor activity"/>
    <property type="evidence" value="ECO:0007669"/>
    <property type="project" value="UniProtKB-KW"/>
</dbReference>
<accession>A0A1E5W6J8</accession>
<comment type="caution">
    <text evidence="4">The sequence shown here is derived from an EMBL/GenBank/DDBJ whole genome shotgun (WGS) entry which is preliminary data.</text>
</comment>
<dbReference type="InterPro" id="IPR036354">
    <property type="entry name" value="Prot_inh_pot1_sf"/>
</dbReference>
<dbReference type="InterPro" id="IPR000864">
    <property type="entry name" value="Prot_inh_pot1"/>
</dbReference>
<dbReference type="GO" id="GO:0009611">
    <property type="term" value="P:response to wounding"/>
    <property type="evidence" value="ECO:0007669"/>
    <property type="project" value="InterPro"/>
</dbReference>
<proteinExistence type="inferred from homology"/>
<evidence type="ECO:0000256" key="3">
    <source>
        <dbReference type="ARBA" id="ARBA00022900"/>
    </source>
</evidence>
<evidence type="ECO:0000313" key="4">
    <source>
        <dbReference type="EMBL" id="OEL33069.1"/>
    </source>
</evidence>
<comment type="similarity">
    <text evidence="1">Belongs to the protease inhibitor I13 (potato type I serine protease inhibitor) family.</text>
</comment>
<dbReference type="AlphaFoldDB" id="A0A1E5W6J8"/>
<dbReference type="Pfam" id="PF00280">
    <property type="entry name" value="potato_inhibit"/>
    <property type="match status" value="1"/>
</dbReference>
<evidence type="ECO:0000256" key="1">
    <source>
        <dbReference type="ARBA" id="ARBA00008210"/>
    </source>
</evidence>
<dbReference type="OrthoDB" id="606501at2759"/>
<keyword evidence="2" id="KW-0646">Protease inhibitor</keyword>
<evidence type="ECO:0000313" key="5">
    <source>
        <dbReference type="Proteomes" id="UP000095767"/>
    </source>
</evidence>
<dbReference type="SUPFAM" id="SSF54654">
    <property type="entry name" value="CI-2 family of serine protease inhibitors"/>
    <property type="match status" value="1"/>
</dbReference>
<reference evidence="4 5" key="1">
    <citation type="submission" date="2016-09" db="EMBL/GenBank/DDBJ databases">
        <title>The draft genome of Dichanthelium oligosanthes: A C3 panicoid grass species.</title>
        <authorList>
            <person name="Studer A.J."/>
            <person name="Schnable J.C."/>
            <person name="Brutnell T.P."/>
        </authorList>
    </citation>
    <scope>NUCLEOTIDE SEQUENCE [LARGE SCALE GENOMIC DNA]</scope>
    <source>
        <strain evidence="5">cv. Kellogg 1175</strain>
        <tissue evidence="4">Leaf</tissue>
    </source>
</reference>
<protein>
    <submittedName>
        <fullName evidence="4">Uncharacterized protein</fullName>
    </submittedName>
</protein>
<dbReference type="Proteomes" id="UP000095767">
    <property type="component" value="Unassembled WGS sequence"/>
</dbReference>
<dbReference type="EMBL" id="LWDX02019884">
    <property type="protein sequence ID" value="OEL33069.1"/>
    <property type="molecule type" value="Genomic_DNA"/>
</dbReference>
<dbReference type="PROSITE" id="PS00285">
    <property type="entry name" value="POTATO_INHIBITOR"/>
    <property type="match status" value="1"/>
</dbReference>
<keyword evidence="3" id="KW-0722">Serine protease inhibitor</keyword>
<dbReference type="Gene3D" id="3.30.10.10">
    <property type="entry name" value="Trypsin Inhibitor V, subunit A"/>
    <property type="match status" value="1"/>
</dbReference>
<sequence>MGRATPAGDGGDDLKASWPEVVGWVTLNAAYQINRDRPDLSTAFYVLPTPLPTDYDRNRVIIVSDERDVVARTPVIG</sequence>
<evidence type="ECO:0000256" key="2">
    <source>
        <dbReference type="ARBA" id="ARBA00022690"/>
    </source>
</evidence>
<dbReference type="PANTHER" id="PTHR33091">
    <property type="entry name" value="PROTEIN, PUTATIVE, EXPRESSED-RELATED"/>
    <property type="match status" value="1"/>
</dbReference>
<keyword evidence="5" id="KW-1185">Reference proteome</keyword>
<name>A0A1E5W6J8_9POAL</name>